<gene>
    <name evidence="1" type="ORF">OS493_028521</name>
</gene>
<dbReference type="Proteomes" id="UP001163046">
    <property type="component" value="Unassembled WGS sequence"/>
</dbReference>
<dbReference type="EMBL" id="MU826377">
    <property type="protein sequence ID" value="KAJ7377538.1"/>
    <property type="molecule type" value="Genomic_DNA"/>
</dbReference>
<accession>A0A9W9Z9C0</accession>
<organism evidence="1 2">
    <name type="scientific">Desmophyllum pertusum</name>
    <dbReference type="NCBI Taxonomy" id="174260"/>
    <lineage>
        <taxon>Eukaryota</taxon>
        <taxon>Metazoa</taxon>
        <taxon>Cnidaria</taxon>
        <taxon>Anthozoa</taxon>
        <taxon>Hexacorallia</taxon>
        <taxon>Scleractinia</taxon>
        <taxon>Caryophylliina</taxon>
        <taxon>Caryophylliidae</taxon>
        <taxon>Desmophyllum</taxon>
    </lineage>
</organism>
<protein>
    <submittedName>
        <fullName evidence="1">Uncharacterized protein</fullName>
    </submittedName>
</protein>
<evidence type="ECO:0000313" key="2">
    <source>
        <dbReference type="Proteomes" id="UP001163046"/>
    </source>
</evidence>
<keyword evidence="2" id="KW-1185">Reference proteome</keyword>
<reference evidence="1" key="1">
    <citation type="submission" date="2023-01" db="EMBL/GenBank/DDBJ databases">
        <title>Genome assembly of the deep-sea coral Lophelia pertusa.</title>
        <authorList>
            <person name="Herrera S."/>
            <person name="Cordes E."/>
        </authorList>
    </citation>
    <scope>NUCLEOTIDE SEQUENCE</scope>
    <source>
        <strain evidence="1">USNM1676648</strain>
        <tissue evidence="1">Polyp</tissue>
    </source>
</reference>
<dbReference type="OrthoDB" id="5950841at2759"/>
<proteinExistence type="predicted"/>
<dbReference type="AlphaFoldDB" id="A0A9W9Z9C0"/>
<comment type="caution">
    <text evidence="1">The sequence shown here is derived from an EMBL/GenBank/DDBJ whole genome shotgun (WGS) entry which is preliminary data.</text>
</comment>
<name>A0A9W9Z9C0_9CNID</name>
<evidence type="ECO:0000313" key="1">
    <source>
        <dbReference type="EMBL" id="KAJ7377538.1"/>
    </source>
</evidence>
<sequence length="1039" mass="118428">MTLPCIEVHCGNEFKSGQIYVALSRAKESAGVSLVGFSKAKLISPPMVVERFYSVIVAGHEVPPLGQCCNNCTDYKNEVCQDLSSCEPDSAWEICDIEDFGFTEEELTEIDNSVKDFFENNSENNDESVLVDLDDVLDGLDCSDNLAQPSDDFDCRLFLNSIKLPPNEKRPLVRDINSVIDSINSPDTFPQFTKFFRIQWNRVYAKIRDYVLANKERKIERKHFTAHFAELHQMVLSEKLPTRICKCLGPELTVFQHITIASLNYMPDESKGKKKELIDALTWSSQNAQEVSKFPESLTVTESRQYKNSGLTIIRDVYIFALELEEMRMTLLNTMMLKNFKGELLENAKKELRNSDNLKSKWLFITRLMPSKRKAYSRFAVGQFVRAKKSLQEELAKEKSQPFYRSQDFATEVTRTRPPTNTVSPQTVQRRCTETFQAAMGIHGGTKSNKRPALDGLYQTIAKKCKTSVLGEYVLSNSKVVKYVIKKCKQKDLAKFECSKDNVLRSIATYYTSGVMGKRKYQAVRLASSMKSSDTKRGGKTAINFLPGCPIPKLLTYNSLVHEIKQIDIGKVYSIQEQFSSDIDDENVNGCFRDLREYLPRLAKFYLNMQTTRKGATKMVWENRGFLNIGKRVASSSDDFIVLGGNVEETSLVVKRYINFVCKQIVDLEGRIFEIDGLHVTFHFEELPNDMKMLAMLGGELSNSATYFSSFANVTTKDCTDLKGTFGSGTLCKWKPWAYGNRIKVVKAVDSFKASLDAKPLSAKQKRPKVTEFIAHQKSRQEFIPLVGKLIDKAHVEPLHLKNNAWGYFFKVFLKEAVGKSNLSTTCKTFAEVPQDSCLGRVVTALKCEVKAGRLAKKVRKWFDETQGRQGDLQYRFTGKESRLFCHNFARLLTFLGQEGDSQKQRQTVLALAYVGLRLRDLCSIINRFEVEETHLEQLQSLAQEYYRANALLLPTSVNPTIWTIGHVVPTHASQVFDKYAQGLFTVTMEGREAKHIALQKLSANTTYQHRWAEIFRHEFIMLVWLPEEHHEPCSYHSK</sequence>